<feature type="region of interest" description="Disordered" evidence="1">
    <location>
        <begin position="73"/>
        <end position="94"/>
    </location>
</feature>
<sequence>MAKGSYNISVSGDSNVEEEGKNNNENQDCMNSCLGPAFLRSLSFHDRPRSSRVPTKKELRKSRFKAWVASSLEKIPSNPSPSSEARPERNTNRGFESVGVSAETEMTTQPSIYNASSSVDWSYQQTGQNQLSEPDSWLEDRYTRFSVESEKLLEKTVAILRTVDEDISESLTNLTKPESIALESVMEIYRNKGRYTTGCSAGAEFYLSTESSSEPIYENWQPFIQQIPKDVQAHSTPRSPKNTQAHSPRQSPKIVQVQSSQQSPKNAKTRSAQRSPKNLQDQSSQRSPKNLQDQSSQRSPMNLQDQSSQRSPMNLQDQSSQRSPMNLQDQSSQRSPMNLQAQSSQRSPMNLQAQSSQQSPENLLVHSAQETLKNFESLSSSNSENMQSLTKPDSDDVRSVEQSPRNLLSSPKISAPDDTTKVKSVIEFDLPSDHEQFIKIIGALQSRSLEYREMTKDIAVSALEECLNFSELSISRMLNLRMQFESQKRNFRDFKELCCRSVVFGPDSLPINEKVTEVIQSFYLKLLQEENETFMVRLEFGLKMGEVYAKMLELETESKKIITTLEKEILYFKKTSVGFKV</sequence>
<protein>
    <submittedName>
        <fullName evidence="2">Uncharacterized protein</fullName>
    </submittedName>
</protein>
<feature type="region of interest" description="Disordered" evidence="1">
    <location>
        <begin position="1"/>
        <end position="28"/>
    </location>
</feature>
<feature type="region of interest" description="Disordered" evidence="1">
    <location>
        <begin position="44"/>
        <end position="63"/>
    </location>
</feature>
<gene>
    <name evidence="2" type="ORF">AVEN_73502_1</name>
</gene>
<evidence type="ECO:0000313" key="3">
    <source>
        <dbReference type="Proteomes" id="UP000499080"/>
    </source>
</evidence>
<feature type="compositionally biased region" description="Polar residues" evidence="1">
    <location>
        <begin position="1"/>
        <end position="14"/>
    </location>
</feature>
<accession>A0A4Y2UTQ0</accession>
<name>A0A4Y2UTQ0_ARAVE</name>
<evidence type="ECO:0000313" key="2">
    <source>
        <dbReference type="EMBL" id="GBO15076.1"/>
    </source>
</evidence>
<proteinExistence type="predicted"/>
<organism evidence="2 3">
    <name type="scientific">Araneus ventricosus</name>
    <name type="common">Orbweaver spider</name>
    <name type="synonym">Epeira ventricosa</name>
    <dbReference type="NCBI Taxonomy" id="182803"/>
    <lineage>
        <taxon>Eukaryota</taxon>
        <taxon>Metazoa</taxon>
        <taxon>Ecdysozoa</taxon>
        <taxon>Arthropoda</taxon>
        <taxon>Chelicerata</taxon>
        <taxon>Arachnida</taxon>
        <taxon>Araneae</taxon>
        <taxon>Araneomorphae</taxon>
        <taxon>Entelegynae</taxon>
        <taxon>Araneoidea</taxon>
        <taxon>Araneidae</taxon>
        <taxon>Araneus</taxon>
    </lineage>
</organism>
<evidence type="ECO:0000256" key="1">
    <source>
        <dbReference type="SAM" id="MobiDB-lite"/>
    </source>
</evidence>
<feature type="compositionally biased region" description="Polar residues" evidence="1">
    <location>
        <begin position="400"/>
        <end position="412"/>
    </location>
</feature>
<keyword evidence="3" id="KW-1185">Reference proteome</keyword>
<feature type="compositionally biased region" description="Low complexity" evidence="1">
    <location>
        <begin position="378"/>
        <end position="389"/>
    </location>
</feature>
<dbReference type="Proteomes" id="UP000499080">
    <property type="component" value="Unassembled WGS sequence"/>
</dbReference>
<dbReference type="AlphaFoldDB" id="A0A4Y2UTQ0"/>
<feature type="compositionally biased region" description="Polar residues" evidence="1">
    <location>
        <begin position="256"/>
        <end position="361"/>
    </location>
</feature>
<feature type="region of interest" description="Disordered" evidence="1">
    <location>
        <begin position="230"/>
        <end position="361"/>
    </location>
</feature>
<dbReference type="EMBL" id="BGPR01039142">
    <property type="protein sequence ID" value="GBO15076.1"/>
    <property type="molecule type" value="Genomic_DNA"/>
</dbReference>
<feature type="region of interest" description="Disordered" evidence="1">
    <location>
        <begin position="378"/>
        <end position="415"/>
    </location>
</feature>
<feature type="compositionally biased region" description="Polar residues" evidence="1">
    <location>
        <begin position="233"/>
        <end position="250"/>
    </location>
</feature>
<comment type="caution">
    <text evidence="2">The sequence shown here is derived from an EMBL/GenBank/DDBJ whole genome shotgun (WGS) entry which is preliminary data.</text>
</comment>
<dbReference type="OrthoDB" id="6446164at2759"/>
<reference evidence="2 3" key="1">
    <citation type="journal article" date="2019" name="Sci. Rep.">
        <title>Orb-weaving spider Araneus ventricosus genome elucidates the spidroin gene catalogue.</title>
        <authorList>
            <person name="Kono N."/>
            <person name="Nakamura H."/>
            <person name="Ohtoshi R."/>
            <person name="Moran D.A.P."/>
            <person name="Shinohara A."/>
            <person name="Yoshida Y."/>
            <person name="Fujiwara M."/>
            <person name="Mori M."/>
            <person name="Tomita M."/>
            <person name="Arakawa K."/>
        </authorList>
    </citation>
    <scope>NUCLEOTIDE SEQUENCE [LARGE SCALE GENOMIC DNA]</scope>
</reference>